<dbReference type="Gene3D" id="1.20.1250.20">
    <property type="entry name" value="MFS general substrate transporter like domains"/>
    <property type="match status" value="1"/>
</dbReference>
<dbReference type="PANTHER" id="PTHR23513:SF18">
    <property type="entry name" value="INTEGRAL MEMBRANE PROTEIN"/>
    <property type="match status" value="1"/>
</dbReference>
<feature type="transmembrane region" description="Helical" evidence="6">
    <location>
        <begin position="238"/>
        <end position="256"/>
    </location>
</feature>
<keyword evidence="3 6" id="KW-0812">Transmembrane</keyword>
<dbReference type="Proteomes" id="UP000095463">
    <property type="component" value="Unassembled WGS sequence"/>
</dbReference>
<dbReference type="InterPro" id="IPR036259">
    <property type="entry name" value="MFS_trans_sf"/>
</dbReference>
<evidence type="ECO:0000259" key="7">
    <source>
        <dbReference type="PROSITE" id="PS50850"/>
    </source>
</evidence>
<dbReference type="SUPFAM" id="SSF103473">
    <property type="entry name" value="MFS general substrate transporter"/>
    <property type="match status" value="1"/>
</dbReference>
<protein>
    <recommendedName>
        <fullName evidence="7">Major facilitator superfamily (MFS) profile domain-containing protein</fullName>
    </recommendedName>
</protein>
<feature type="transmembrane region" description="Helical" evidence="6">
    <location>
        <begin position="370"/>
        <end position="393"/>
    </location>
</feature>
<dbReference type="AlphaFoldDB" id="A0A1E5XVB1"/>
<feature type="transmembrane region" description="Helical" evidence="6">
    <location>
        <begin position="187"/>
        <end position="206"/>
    </location>
</feature>
<evidence type="ECO:0000256" key="1">
    <source>
        <dbReference type="ARBA" id="ARBA00004651"/>
    </source>
</evidence>
<evidence type="ECO:0000256" key="5">
    <source>
        <dbReference type="ARBA" id="ARBA00023136"/>
    </source>
</evidence>
<dbReference type="EMBL" id="LAJE02000070">
    <property type="protein sequence ID" value="OEO32527.1"/>
    <property type="molecule type" value="Genomic_DNA"/>
</dbReference>
<feature type="transmembrane region" description="Helical" evidence="6">
    <location>
        <begin position="68"/>
        <end position="91"/>
    </location>
</feature>
<evidence type="ECO:0000256" key="3">
    <source>
        <dbReference type="ARBA" id="ARBA00022692"/>
    </source>
</evidence>
<evidence type="ECO:0000256" key="6">
    <source>
        <dbReference type="SAM" id="Phobius"/>
    </source>
</evidence>
<keyword evidence="4 6" id="KW-1133">Transmembrane helix</keyword>
<reference evidence="8 9" key="1">
    <citation type="journal article" date="2015" name="Genome Announc.">
        <title>Genome Assemblies of Three Soil-Associated Devosia species: D. insulae, D. limi, and D. soli.</title>
        <authorList>
            <person name="Hassan Y.I."/>
            <person name="Lepp D."/>
            <person name="Zhou T."/>
        </authorList>
    </citation>
    <scope>NUCLEOTIDE SEQUENCE [LARGE SCALE GENOMIC DNA]</scope>
    <source>
        <strain evidence="8 9">DS-56</strain>
    </source>
</reference>
<feature type="transmembrane region" description="Helical" evidence="6">
    <location>
        <begin position="399"/>
        <end position="418"/>
    </location>
</feature>
<name>A0A1E5XVB1_9HYPH</name>
<evidence type="ECO:0000313" key="9">
    <source>
        <dbReference type="Proteomes" id="UP000095463"/>
    </source>
</evidence>
<dbReference type="PROSITE" id="PS50850">
    <property type="entry name" value="MFS"/>
    <property type="match status" value="1"/>
</dbReference>
<feature type="domain" description="Major facilitator superfamily (MFS) profile" evidence="7">
    <location>
        <begin position="12"/>
        <end position="420"/>
    </location>
</feature>
<accession>A0A1E5XVB1</accession>
<comment type="caution">
    <text evidence="8">The sequence shown here is derived from an EMBL/GenBank/DDBJ whole genome shotgun (WGS) entry which is preliminary data.</text>
</comment>
<dbReference type="Pfam" id="PF07690">
    <property type="entry name" value="MFS_1"/>
    <property type="match status" value="1"/>
</dbReference>
<proteinExistence type="predicted"/>
<dbReference type="InterPro" id="IPR020846">
    <property type="entry name" value="MFS_dom"/>
</dbReference>
<evidence type="ECO:0000313" key="8">
    <source>
        <dbReference type="EMBL" id="OEO32527.1"/>
    </source>
</evidence>
<dbReference type="CDD" id="cd06173">
    <property type="entry name" value="MFS_MefA_like"/>
    <property type="match status" value="1"/>
</dbReference>
<gene>
    <name evidence="8" type="ORF">VW23_011170</name>
</gene>
<dbReference type="GO" id="GO:0005886">
    <property type="term" value="C:plasma membrane"/>
    <property type="evidence" value="ECO:0007669"/>
    <property type="project" value="UniProtKB-SubCell"/>
</dbReference>
<feature type="transmembrane region" description="Helical" evidence="6">
    <location>
        <begin position="301"/>
        <end position="324"/>
    </location>
</feature>
<sequence length="420" mass="44031">MWAPRLFRCQLVKPRAIVAAMTPYRDILAIPAQRRLLFAAIPADFADWFDYVAVVALIAYVWGEGPVALALLALAFALPYVVAGPLLAAWVDRADLKLVLLLSNLGRGVLTFALVIAPNVEILLLIVLLRGIVDSAFTPARQSAIQLTTPEPLLMAANGLHQGINQASKIVAPACGGLLLALVPAQGVFVINGVLSVVAFLILLGLKLPPRAHIEHDAEEPFFARVAGGIAEFGRNRVLLAVLIFASAANFTFFLYDTQIALLTSQLGYDATAFGLTITASGIGGMTGAYLAGLMRPNRPLLLMALAALVSGPVTVGTALAAAWGVAIPFPLFCLVMAVMGGTTVFMLVPYRSVIQSETPPDRIARVSAAGEAAMTTAMMAAPLLGSLIVTGFGVPAPFIVGGGLIILLGLGALAFAFRR</sequence>
<feature type="transmembrane region" description="Helical" evidence="6">
    <location>
        <begin position="112"/>
        <end position="133"/>
    </location>
</feature>
<organism evidence="8 9">
    <name type="scientific">Devosia insulae DS-56</name>
    <dbReference type="NCBI Taxonomy" id="1116389"/>
    <lineage>
        <taxon>Bacteria</taxon>
        <taxon>Pseudomonadati</taxon>
        <taxon>Pseudomonadota</taxon>
        <taxon>Alphaproteobacteria</taxon>
        <taxon>Hyphomicrobiales</taxon>
        <taxon>Devosiaceae</taxon>
        <taxon>Devosia</taxon>
    </lineage>
</organism>
<evidence type="ECO:0000256" key="4">
    <source>
        <dbReference type="ARBA" id="ARBA00022989"/>
    </source>
</evidence>
<keyword evidence="5 6" id="KW-0472">Membrane</keyword>
<comment type="subcellular location">
    <subcellularLocation>
        <location evidence="1">Cell membrane</location>
        <topology evidence="1">Multi-pass membrane protein</topology>
    </subcellularLocation>
</comment>
<feature type="transmembrane region" description="Helical" evidence="6">
    <location>
        <begin position="36"/>
        <end position="62"/>
    </location>
</feature>
<dbReference type="GO" id="GO:0022857">
    <property type="term" value="F:transmembrane transporter activity"/>
    <property type="evidence" value="ECO:0007669"/>
    <property type="project" value="InterPro"/>
</dbReference>
<feature type="transmembrane region" description="Helical" evidence="6">
    <location>
        <begin position="330"/>
        <end position="349"/>
    </location>
</feature>
<dbReference type="InterPro" id="IPR011701">
    <property type="entry name" value="MFS"/>
</dbReference>
<feature type="transmembrane region" description="Helical" evidence="6">
    <location>
        <begin position="271"/>
        <end position="294"/>
    </location>
</feature>
<dbReference type="PANTHER" id="PTHR23513">
    <property type="entry name" value="INTEGRAL MEMBRANE EFFLUX PROTEIN-RELATED"/>
    <property type="match status" value="1"/>
</dbReference>
<keyword evidence="9" id="KW-1185">Reference proteome</keyword>
<keyword evidence="2" id="KW-1003">Cell membrane</keyword>
<evidence type="ECO:0000256" key="2">
    <source>
        <dbReference type="ARBA" id="ARBA00022475"/>
    </source>
</evidence>